<evidence type="ECO:0000313" key="9">
    <source>
        <dbReference type="Proteomes" id="UP001390339"/>
    </source>
</evidence>
<dbReference type="EMBL" id="JAPCWZ010000005">
    <property type="protein sequence ID" value="KAK8862832.1"/>
    <property type="molecule type" value="Genomic_DNA"/>
</dbReference>
<evidence type="ECO:0000256" key="4">
    <source>
        <dbReference type="ARBA" id="ARBA00023136"/>
    </source>
</evidence>
<dbReference type="PANTHER" id="PTHR33048">
    <property type="entry name" value="PTH11-LIKE INTEGRAL MEMBRANE PROTEIN (AFU_ORTHOLOGUE AFUA_5G11245)"/>
    <property type="match status" value="1"/>
</dbReference>
<evidence type="ECO:0000256" key="3">
    <source>
        <dbReference type="ARBA" id="ARBA00022989"/>
    </source>
</evidence>
<proteinExistence type="inferred from homology"/>
<accession>A0ABR2IGY8</accession>
<reference evidence="8 9" key="1">
    <citation type="journal article" date="2024" name="IMA Fungus">
        <title>Apiospora arundinis, a panoply of carbohydrate-active enzymes and secondary metabolites.</title>
        <authorList>
            <person name="Sorensen T."/>
            <person name="Petersen C."/>
            <person name="Muurmann A.T."/>
            <person name="Christiansen J.V."/>
            <person name="Brundto M.L."/>
            <person name="Overgaard C.K."/>
            <person name="Boysen A.T."/>
            <person name="Wollenberg R.D."/>
            <person name="Larsen T.O."/>
            <person name="Sorensen J.L."/>
            <person name="Nielsen K.L."/>
            <person name="Sondergaard T.E."/>
        </authorList>
    </citation>
    <scope>NUCLEOTIDE SEQUENCE [LARGE SCALE GENOMIC DNA]</scope>
    <source>
        <strain evidence="8 9">AAU 773</strain>
    </source>
</reference>
<gene>
    <name evidence="8" type="ORF">PGQ11_009067</name>
</gene>
<evidence type="ECO:0000256" key="1">
    <source>
        <dbReference type="ARBA" id="ARBA00004141"/>
    </source>
</evidence>
<dbReference type="InterPro" id="IPR049326">
    <property type="entry name" value="Rhodopsin_dom_fungi"/>
</dbReference>
<evidence type="ECO:0000259" key="7">
    <source>
        <dbReference type="Pfam" id="PF20684"/>
    </source>
</evidence>
<feature type="transmembrane region" description="Helical" evidence="6">
    <location>
        <begin position="261"/>
        <end position="282"/>
    </location>
</feature>
<evidence type="ECO:0000256" key="6">
    <source>
        <dbReference type="SAM" id="Phobius"/>
    </source>
</evidence>
<evidence type="ECO:0000256" key="2">
    <source>
        <dbReference type="ARBA" id="ARBA00022692"/>
    </source>
</evidence>
<name>A0ABR2IGY8_9PEZI</name>
<protein>
    <submittedName>
        <fullName evidence="8">Integral membrane protein</fullName>
    </submittedName>
</protein>
<dbReference type="Proteomes" id="UP001390339">
    <property type="component" value="Unassembled WGS sequence"/>
</dbReference>
<keyword evidence="9" id="KW-1185">Reference proteome</keyword>
<comment type="subcellular location">
    <subcellularLocation>
        <location evidence="1">Membrane</location>
        <topology evidence="1">Multi-pass membrane protein</topology>
    </subcellularLocation>
</comment>
<dbReference type="InterPro" id="IPR052337">
    <property type="entry name" value="SAT4-like"/>
</dbReference>
<evidence type="ECO:0000313" key="8">
    <source>
        <dbReference type="EMBL" id="KAK8862832.1"/>
    </source>
</evidence>
<comment type="caution">
    <text evidence="8">The sequence shown here is derived from an EMBL/GenBank/DDBJ whole genome shotgun (WGS) entry which is preliminary data.</text>
</comment>
<sequence length="428" mass="46980">MPATYGVETLLAPPPDYDVNFACPQRRGDVEIYWVTGVGNALMAFFLGQRMYTKLAHSNGLRLDDGLLILAWITSVIVQGLIASTYASGVAGVHAWEVSLDKYQSYQLTTYVTTLFYVLCAALAKLSLSVYYLRLSPSMWYRRSVCAVINLLVVYSFILACALIFSCSPISKVWHTDVPGACLDRSALYTAVAVMDILTNAILLVLPIPMVYGLPMPIKRRVCAAGIFAIGLLAVIASLILCAYLPKLAKSEDQTWATVSSNLWISIEVNLFVICPAMLTLYEFCHELKRRWTGKHRRRLSLDDLPITASTPTLMSSSASVLTLKSTHITTIDAGLGSKDQRDRDQRRKKFLFFGRSTDSQSDGSGMSSHLQALKGNNGSRVSIGLCDETELEDQRTASALTIRGGEGDGEKGILMTTTVTVMREEGP</sequence>
<feature type="transmembrane region" description="Helical" evidence="6">
    <location>
        <begin position="69"/>
        <end position="96"/>
    </location>
</feature>
<organism evidence="8 9">
    <name type="scientific">Apiospora arundinis</name>
    <dbReference type="NCBI Taxonomy" id="335852"/>
    <lineage>
        <taxon>Eukaryota</taxon>
        <taxon>Fungi</taxon>
        <taxon>Dikarya</taxon>
        <taxon>Ascomycota</taxon>
        <taxon>Pezizomycotina</taxon>
        <taxon>Sordariomycetes</taxon>
        <taxon>Xylariomycetidae</taxon>
        <taxon>Amphisphaeriales</taxon>
        <taxon>Apiosporaceae</taxon>
        <taxon>Apiospora</taxon>
    </lineage>
</organism>
<dbReference type="Pfam" id="PF20684">
    <property type="entry name" value="Fung_rhodopsin"/>
    <property type="match status" value="1"/>
</dbReference>
<feature type="domain" description="Rhodopsin" evidence="7">
    <location>
        <begin position="50"/>
        <end position="283"/>
    </location>
</feature>
<evidence type="ECO:0000256" key="5">
    <source>
        <dbReference type="ARBA" id="ARBA00038359"/>
    </source>
</evidence>
<keyword evidence="4 6" id="KW-0472">Membrane</keyword>
<feature type="transmembrane region" description="Helical" evidence="6">
    <location>
        <begin position="222"/>
        <end position="246"/>
    </location>
</feature>
<feature type="transmembrane region" description="Helical" evidence="6">
    <location>
        <begin position="186"/>
        <end position="210"/>
    </location>
</feature>
<dbReference type="PANTHER" id="PTHR33048:SF124">
    <property type="entry name" value="INTEGRAL MEMBRANE PROTEIN"/>
    <property type="match status" value="1"/>
</dbReference>
<keyword evidence="3 6" id="KW-1133">Transmembrane helix</keyword>
<feature type="transmembrane region" description="Helical" evidence="6">
    <location>
        <begin position="32"/>
        <end position="48"/>
    </location>
</feature>
<keyword evidence="2 6" id="KW-0812">Transmembrane</keyword>
<comment type="similarity">
    <text evidence="5">Belongs to the SAT4 family.</text>
</comment>
<feature type="transmembrane region" description="Helical" evidence="6">
    <location>
        <begin position="145"/>
        <end position="166"/>
    </location>
</feature>
<feature type="transmembrane region" description="Helical" evidence="6">
    <location>
        <begin position="108"/>
        <end position="133"/>
    </location>
</feature>